<dbReference type="Pfam" id="PF01370">
    <property type="entry name" value="Epimerase"/>
    <property type="match status" value="1"/>
</dbReference>
<gene>
    <name evidence="3" type="ORF">HHK36_021846</name>
</gene>
<dbReference type="PANTHER" id="PTHR10366">
    <property type="entry name" value="NAD DEPENDENT EPIMERASE/DEHYDRATASE"/>
    <property type="match status" value="1"/>
</dbReference>
<dbReference type="EMBL" id="JABCRI010000015">
    <property type="protein sequence ID" value="KAF8393602.1"/>
    <property type="molecule type" value="Genomic_DNA"/>
</dbReference>
<evidence type="ECO:0000313" key="3">
    <source>
        <dbReference type="EMBL" id="KAF8393602.1"/>
    </source>
</evidence>
<dbReference type="Gene3D" id="3.40.50.720">
    <property type="entry name" value="NAD(P)-binding Rossmann-like Domain"/>
    <property type="match status" value="1"/>
</dbReference>
<comment type="caution">
    <text evidence="3">The sequence shown here is derived from an EMBL/GenBank/DDBJ whole genome shotgun (WGS) entry which is preliminary data.</text>
</comment>
<name>A0A835DAC1_TETSI</name>
<dbReference type="FunFam" id="3.40.50.720:FF:000085">
    <property type="entry name" value="Dihydroflavonol reductase"/>
    <property type="match status" value="1"/>
</dbReference>
<protein>
    <recommendedName>
        <fullName evidence="2">NAD-dependent epimerase/dehydratase domain-containing protein</fullName>
    </recommendedName>
</protein>
<dbReference type="OMA" id="NQENCMK"/>
<keyword evidence="4" id="KW-1185">Reference proteome</keyword>
<dbReference type="InterPro" id="IPR036291">
    <property type="entry name" value="NAD(P)-bd_dom_sf"/>
</dbReference>
<keyword evidence="1" id="KW-0560">Oxidoreductase</keyword>
<accession>A0A835DAC1</accession>
<reference evidence="3 4" key="1">
    <citation type="submission" date="2020-04" db="EMBL/GenBank/DDBJ databases">
        <title>Plant Genome Project.</title>
        <authorList>
            <person name="Zhang R.-G."/>
        </authorList>
    </citation>
    <scope>NUCLEOTIDE SEQUENCE [LARGE SCALE GENOMIC DNA]</scope>
    <source>
        <strain evidence="3">YNK0</strain>
        <tissue evidence="3">Leaf</tissue>
    </source>
</reference>
<organism evidence="3 4">
    <name type="scientific">Tetracentron sinense</name>
    <name type="common">Spur-leaf</name>
    <dbReference type="NCBI Taxonomy" id="13715"/>
    <lineage>
        <taxon>Eukaryota</taxon>
        <taxon>Viridiplantae</taxon>
        <taxon>Streptophyta</taxon>
        <taxon>Embryophyta</taxon>
        <taxon>Tracheophyta</taxon>
        <taxon>Spermatophyta</taxon>
        <taxon>Magnoliopsida</taxon>
        <taxon>Trochodendrales</taxon>
        <taxon>Trochodendraceae</taxon>
        <taxon>Tetracentron</taxon>
    </lineage>
</organism>
<dbReference type="AlphaFoldDB" id="A0A835DAC1"/>
<evidence type="ECO:0000259" key="2">
    <source>
        <dbReference type="Pfam" id="PF01370"/>
    </source>
</evidence>
<dbReference type="SUPFAM" id="SSF51735">
    <property type="entry name" value="NAD(P)-binding Rossmann-fold domains"/>
    <property type="match status" value="1"/>
</dbReference>
<proteinExistence type="predicted"/>
<dbReference type="Proteomes" id="UP000655225">
    <property type="component" value="Unassembled WGS sequence"/>
</dbReference>
<sequence>MLIKVSGFISSKRPDQGKEYSPSAIVVMLNNKGSKVLDESSWTDIDYCRALELHGNSYTISKTLIEKAALELAEEHGLDLVTLNPSQVAGPFICPGLPSTVYIALALILGNQDQYRYLHKTHMVHINDVADAHIFLLECPSAKGRYICSSVEITILEMAEFLSSRYLEFQIPTKDLLSEIKGYKLPSLSSKKLLDLGFEFKCGIHEIFDGAIQCCKEKGFL</sequence>
<evidence type="ECO:0000256" key="1">
    <source>
        <dbReference type="ARBA" id="ARBA00023002"/>
    </source>
</evidence>
<dbReference type="PANTHER" id="PTHR10366:SF563">
    <property type="entry name" value="CINNAMOYL-COA REDUCTASE 16"/>
    <property type="match status" value="1"/>
</dbReference>
<dbReference type="InterPro" id="IPR001509">
    <property type="entry name" value="Epimerase_deHydtase"/>
</dbReference>
<dbReference type="OrthoDB" id="2735536at2759"/>
<feature type="domain" description="NAD-dependent epimerase/dehydratase" evidence="2">
    <location>
        <begin position="55"/>
        <end position="143"/>
    </location>
</feature>
<dbReference type="InterPro" id="IPR050425">
    <property type="entry name" value="NAD(P)_dehydrat-like"/>
</dbReference>
<evidence type="ECO:0000313" key="4">
    <source>
        <dbReference type="Proteomes" id="UP000655225"/>
    </source>
</evidence>
<dbReference type="GO" id="GO:0016616">
    <property type="term" value="F:oxidoreductase activity, acting on the CH-OH group of donors, NAD or NADP as acceptor"/>
    <property type="evidence" value="ECO:0007669"/>
    <property type="project" value="TreeGrafter"/>
</dbReference>